<dbReference type="FunFam" id="3.40.50.150:FF:000035">
    <property type="entry name" value="tRNA (guanine-N(7)-)-methyltransferase"/>
    <property type="match status" value="1"/>
</dbReference>
<evidence type="ECO:0000256" key="8">
    <source>
        <dbReference type="ARBA" id="ARBA00060767"/>
    </source>
</evidence>
<comment type="caution">
    <text evidence="9">Lacks conserved residue(s) required for the propagation of feature annotation.</text>
</comment>
<accession>A0A1Y0IKR6</accession>
<dbReference type="OrthoDB" id="9802090at2"/>
<evidence type="ECO:0000256" key="5">
    <source>
        <dbReference type="ARBA" id="ARBA00022691"/>
    </source>
</evidence>
<dbReference type="NCBIfam" id="TIGR00091">
    <property type="entry name" value="tRNA (guanosine(46)-N7)-methyltransferase TrmB"/>
    <property type="match status" value="1"/>
</dbReference>
<feature type="binding site" evidence="9">
    <location>
        <position position="121"/>
    </location>
    <ligand>
        <name>S-adenosyl-L-methionine</name>
        <dbReference type="ChEBI" id="CHEBI:59789"/>
    </ligand>
</feature>
<keyword evidence="6 9" id="KW-0819">tRNA processing</keyword>
<dbReference type="EMBL" id="CP021434">
    <property type="protein sequence ID" value="ARU60033.1"/>
    <property type="molecule type" value="Genomic_DNA"/>
</dbReference>
<dbReference type="Gene3D" id="3.40.50.150">
    <property type="entry name" value="Vaccinia Virus protein VP39"/>
    <property type="match status" value="1"/>
</dbReference>
<evidence type="ECO:0000256" key="4">
    <source>
        <dbReference type="ARBA" id="ARBA00022679"/>
    </source>
</evidence>
<evidence type="ECO:0000256" key="1">
    <source>
        <dbReference type="ARBA" id="ARBA00000142"/>
    </source>
</evidence>
<dbReference type="GO" id="GO:0043527">
    <property type="term" value="C:tRNA methyltransferase complex"/>
    <property type="evidence" value="ECO:0007669"/>
    <property type="project" value="TreeGrafter"/>
</dbReference>
<dbReference type="NCBIfam" id="NF001080">
    <property type="entry name" value="PRK00121.2-2"/>
    <property type="match status" value="1"/>
</dbReference>
<dbReference type="PROSITE" id="PS51625">
    <property type="entry name" value="SAM_MT_TRMB"/>
    <property type="match status" value="1"/>
</dbReference>
<evidence type="ECO:0000313" key="10">
    <source>
        <dbReference type="EMBL" id="ARU60033.1"/>
    </source>
</evidence>
<dbReference type="KEGG" id="tum:CBW65_02345"/>
<keyword evidence="5 9" id="KW-0949">S-adenosyl-L-methionine</keyword>
<dbReference type="HAMAP" id="MF_01057">
    <property type="entry name" value="tRNA_methyltr_TrmB"/>
    <property type="match status" value="1"/>
</dbReference>
<evidence type="ECO:0000256" key="9">
    <source>
        <dbReference type="HAMAP-Rule" id="MF_01057"/>
    </source>
</evidence>
<feature type="binding site" evidence="9">
    <location>
        <position position="46"/>
    </location>
    <ligand>
        <name>S-adenosyl-L-methionine</name>
        <dbReference type="ChEBI" id="CHEBI:59789"/>
    </ligand>
</feature>
<feature type="binding site" evidence="9">
    <location>
        <position position="157"/>
    </location>
    <ligand>
        <name>substrate</name>
    </ligand>
</feature>
<feature type="binding site" evidence="9">
    <location>
        <begin position="195"/>
        <end position="198"/>
    </location>
    <ligand>
        <name>substrate</name>
    </ligand>
</feature>
<dbReference type="AlphaFoldDB" id="A0A1Y0IKR6"/>
<evidence type="ECO:0000256" key="2">
    <source>
        <dbReference type="ARBA" id="ARBA00003015"/>
    </source>
</evidence>
<keyword evidence="3 9" id="KW-0489">Methyltransferase</keyword>
<dbReference type="PANTHER" id="PTHR23417:SF14">
    <property type="entry name" value="PENTACOTRIPEPTIDE-REPEAT REGION OF PRORP DOMAIN-CONTAINING PROTEIN"/>
    <property type="match status" value="1"/>
</dbReference>
<feature type="binding site" evidence="9">
    <location>
        <position position="99"/>
    </location>
    <ligand>
        <name>S-adenosyl-L-methionine</name>
        <dbReference type="ChEBI" id="CHEBI:59789"/>
    </ligand>
</feature>
<reference evidence="11" key="1">
    <citation type="submission" date="2017-05" db="EMBL/GenBank/DDBJ databases">
        <authorList>
            <person name="Sung H."/>
        </authorList>
    </citation>
    <scope>NUCLEOTIDE SEQUENCE [LARGE SCALE GENOMIC DNA]</scope>
    <source>
        <strain evidence="11">AR23208</strain>
    </source>
</reference>
<evidence type="ECO:0000256" key="3">
    <source>
        <dbReference type="ARBA" id="ARBA00022603"/>
    </source>
</evidence>
<comment type="pathway">
    <text evidence="7 9">tRNA modification; N(7)-methylguanine-tRNA biosynthesis.</text>
</comment>
<dbReference type="UniPathway" id="UPA00989"/>
<dbReference type="InterPro" id="IPR003358">
    <property type="entry name" value="tRNA_(Gua-N-7)_MeTrfase_Trmb"/>
</dbReference>
<keyword evidence="4 9" id="KW-0808">Transferase</keyword>
<name>A0A1Y0IKR6_9BACL</name>
<evidence type="ECO:0000313" key="11">
    <source>
        <dbReference type="Proteomes" id="UP000195437"/>
    </source>
</evidence>
<dbReference type="Pfam" id="PF02390">
    <property type="entry name" value="Methyltransf_4"/>
    <property type="match status" value="1"/>
</dbReference>
<keyword evidence="11" id="KW-1185">Reference proteome</keyword>
<dbReference type="PANTHER" id="PTHR23417">
    <property type="entry name" value="3-DEOXY-D-MANNO-OCTULOSONIC-ACID TRANSFERASE/TRNA GUANINE-N 7 - -METHYLTRANSFERASE"/>
    <property type="match status" value="1"/>
</dbReference>
<feature type="binding site" evidence="9">
    <location>
        <position position="125"/>
    </location>
    <ligand>
        <name>substrate</name>
    </ligand>
</feature>
<comment type="similarity">
    <text evidence="8 9">Belongs to the class I-like SAM-binding methyltransferase superfamily. TrmB family.</text>
</comment>
<evidence type="ECO:0000256" key="6">
    <source>
        <dbReference type="ARBA" id="ARBA00022694"/>
    </source>
</evidence>
<dbReference type="EC" id="2.1.1.33" evidence="9"/>
<evidence type="ECO:0000256" key="7">
    <source>
        <dbReference type="ARBA" id="ARBA00060552"/>
    </source>
</evidence>
<dbReference type="InterPro" id="IPR029063">
    <property type="entry name" value="SAM-dependent_MTases_sf"/>
</dbReference>
<comment type="function">
    <text evidence="2 9">Catalyzes the formation of N(7)-methylguanine at position 46 (m7G46) in tRNA.</text>
</comment>
<dbReference type="GO" id="GO:0008176">
    <property type="term" value="F:tRNA (guanine(46)-N7)-methyltransferase activity"/>
    <property type="evidence" value="ECO:0007669"/>
    <property type="project" value="UniProtKB-UniRule"/>
</dbReference>
<sequence>MRIRGRDKLIRQYQMHKEAGRIVEMASNHKGKWRELFGNDNPIYIEIGTGRGSFISTLAKQNPEINYVGIELEHELLGKVGKKAEELEVGKNLVLTPADAARLVEFFEPGEVHRIYLNFSDPWPKSRHAKRRLTYRDFLQSYRTVLRPEGAVHFKTDNRDLYEFSLNEFAEDDWKLSAITLDLHNSPWMEGNVMTEYEEKFSSQGMPIYRLEARPYPKRPEYPSK</sequence>
<dbReference type="InterPro" id="IPR055361">
    <property type="entry name" value="tRNA_methyltr_TrmB_bact"/>
</dbReference>
<proteinExistence type="inferred from homology"/>
<gene>
    <name evidence="9" type="primary">trmB</name>
    <name evidence="10" type="ORF">CBW65_02345</name>
</gene>
<dbReference type="Proteomes" id="UP000195437">
    <property type="component" value="Chromosome"/>
</dbReference>
<dbReference type="CDD" id="cd02440">
    <property type="entry name" value="AdoMet_MTases"/>
    <property type="match status" value="1"/>
</dbReference>
<feature type="binding site" evidence="9">
    <location>
        <position position="71"/>
    </location>
    <ligand>
        <name>S-adenosyl-L-methionine</name>
        <dbReference type="ChEBI" id="CHEBI:59789"/>
    </ligand>
</feature>
<comment type="catalytic activity">
    <reaction evidence="1 9">
        <text>guanosine(46) in tRNA + S-adenosyl-L-methionine = N(7)-methylguanosine(46) in tRNA + S-adenosyl-L-homocysteine</text>
        <dbReference type="Rhea" id="RHEA:42708"/>
        <dbReference type="Rhea" id="RHEA-COMP:10188"/>
        <dbReference type="Rhea" id="RHEA-COMP:10189"/>
        <dbReference type="ChEBI" id="CHEBI:57856"/>
        <dbReference type="ChEBI" id="CHEBI:59789"/>
        <dbReference type="ChEBI" id="CHEBI:74269"/>
        <dbReference type="ChEBI" id="CHEBI:74480"/>
        <dbReference type="EC" id="2.1.1.33"/>
    </reaction>
</comment>
<organism evidence="10 11">
    <name type="scientific">Tumebacillus avium</name>
    <dbReference type="NCBI Taxonomy" id="1903704"/>
    <lineage>
        <taxon>Bacteria</taxon>
        <taxon>Bacillati</taxon>
        <taxon>Bacillota</taxon>
        <taxon>Bacilli</taxon>
        <taxon>Bacillales</taxon>
        <taxon>Alicyclobacillaceae</taxon>
        <taxon>Tumebacillus</taxon>
    </lineage>
</organism>
<protein>
    <recommendedName>
        <fullName evidence="9">tRNA (guanine-N(7)-)-methyltransferase</fullName>
        <ecNumber evidence="9">2.1.1.33</ecNumber>
    </recommendedName>
    <alternativeName>
        <fullName evidence="9">tRNA (guanine(46)-N(7))-methyltransferase</fullName>
    </alternativeName>
    <alternativeName>
        <fullName evidence="9">tRNA(m7G46)-methyltransferase</fullName>
    </alternativeName>
</protein>
<dbReference type="SUPFAM" id="SSF53335">
    <property type="entry name" value="S-adenosyl-L-methionine-dependent methyltransferases"/>
    <property type="match status" value="1"/>
</dbReference>